<keyword evidence="3" id="KW-1185">Reference proteome</keyword>
<sequence length="120" mass="12007">MSDGAARIGNVLYPSTDMAASVAFYRDGLGLPVRFTDGDRFAALDGGGITLALAAGAEEVTGGVPAASVRVPDVGAAVAELTGRGAPLLRPAETGPHEVRAVVGDPAGNPVVLYSPLPPR</sequence>
<dbReference type="Gene3D" id="3.10.180.10">
    <property type="entry name" value="2,3-Dihydroxybiphenyl 1,2-Dioxygenase, domain 1"/>
    <property type="match status" value="1"/>
</dbReference>
<comment type="caution">
    <text evidence="2">The sequence shown here is derived from an EMBL/GenBank/DDBJ whole genome shotgun (WGS) entry which is preliminary data.</text>
</comment>
<proteinExistence type="predicted"/>
<evidence type="ECO:0000313" key="3">
    <source>
        <dbReference type="Proteomes" id="UP000572635"/>
    </source>
</evidence>
<dbReference type="GO" id="GO:0051213">
    <property type="term" value="F:dioxygenase activity"/>
    <property type="evidence" value="ECO:0007669"/>
    <property type="project" value="UniProtKB-KW"/>
</dbReference>
<evidence type="ECO:0000313" key="2">
    <source>
        <dbReference type="EMBL" id="MBB5435101.1"/>
    </source>
</evidence>
<keyword evidence="2" id="KW-0223">Dioxygenase</keyword>
<name>A0A7W8VFZ8_9ACTN</name>
<keyword evidence="2" id="KW-0560">Oxidoreductase</keyword>
<dbReference type="PANTHER" id="PTHR33993:SF14">
    <property type="entry name" value="GB|AAF24581.1"/>
    <property type="match status" value="1"/>
</dbReference>
<dbReference type="RefSeq" id="WP_184396523.1">
    <property type="nucleotide sequence ID" value="NZ_BAAAJD010000008.1"/>
</dbReference>
<accession>A0A7W8VFZ8</accession>
<dbReference type="InterPro" id="IPR029068">
    <property type="entry name" value="Glyas_Bleomycin-R_OHBP_Dase"/>
</dbReference>
<dbReference type="Pfam" id="PF00903">
    <property type="entry name" value="Glyoxalase"/>
    <property type="match status" value="1"/>
</dbReference>
<organism evidence="2 3">
    <name type="scientific">Nocardiopsis composta</name>
    <dbReference type="NCBI Taxonomy" id="157465"/>
    <lineage>
        <taxon>Bacteria</taxon>
        <taxon>Bacillati</taxon>
        <taxon>Actinomycetota</taxon>
        <taxon>Actinomycetes</taxon>
        <taxon>Streptosporangiales</taxon>
        <taxon>Nocardiopsidaceae</taxon>
        <taxon>Nocardiopsis</taxon>
    </lineage>
</organism>
<feature type="domain" description="VOC" evidence="1">
    <location>
        <begin position="7"/>
        <end position="116"/>
    </location>
</feature>
<dbReference type="InterPro" id="IPR037523">
    <property type="entry name" value="VOC_core"/>
</dbReference>
<evidence type="ECO:0000259" key="1">
    <source>
        <dbReference type="PROSITE" id="PS51819"/>
    </source>
</evidence>
<dbReference type="InterPro" id="IPR052164">
    <property type="entry name" value="Anthracycline_SecMetBiosynth"/>
</dbReference>
<dbReference type="InterPro" id="IPR004360">
    <property type="entry name" value="Glyas_Fos-R_dOase_dom"/>
</dbReference>
<gene>
    <name evidence="2" type="ORF">HDA36_005185</name>
</gene>
<dbReference type="PANTHER" id="PTHR33993">
    <property type="entry name" value="GLYOXALASE-RELATED"/>
    <property type="match status" value="1"/>
</dbReference>
<dbReference type="PROSITE" id="PS51819">
    <property type="entry name" value="VOC"/>
    <property type="match status" value="1"/>
</dbReference>
<keyword evidence="2" id="KW-0456">Lyase</keyword>
<reference evidence="2 3" key="1">
    <citation type="submission" date="2020-08" db="EMBL/GenBank/DDBJ databases">
        <title>Sequencing the genomes of 1000 actinobacteria strains.</title>
        <authorList>
            <person name="Klenk H.-P."/>
        </authorList>
    </citation>
    <scope>NUCLEOTIDE SEQUENCE [LARGE SCALE GENOMIC DNA]</scope>
    <source>
        <strain evidence="2 3">DSM 44551</strain>
    </source>
</reference>
<dbReference type="Proteomes" id="UP000572635">
    <property type="component" value="Unassembled WGS sequence"/>
</dbReference>
<dbReference type="AlphaFoldDB" id="A0A7W8VFZ8"/>
<dbReference type="SUPFAM" id="SSF54593">
    <property type="entry name" value="Glyoxalase/Bleomycin resistance protein/Dihydroxybiphenyl dioxygenase"/>
    <property type="match status" value="1"/>
</dbReference>
<dbReference type="EMBL" id="JACHDB010000001">
    <property type="protein sequence ID" value="MBB5435101.1"/>
    <property type="molecule type" value="Genomic_DNA"/>
</dbReference>
<dbReference type="GO" id="GO:0016829">
    <property type="term" value="F:lyase activity"/>
    <property type="evidence" value="ECO:0007669"/>
    <property type="project" value="UniProtKB-KW"/>
</dbReference>
<protein>
    <submittedName>
        <fullName evidence="2">Catechol 2,3-dioxygenase-like lactoylglutathione lyase family enzyme</fullName>
    </submittedName>
</protein>